<dbReference type="Proteomes" id="UP000063781">
    <property type="component" value="Chromosome"/>
</dbReference>
<dbReference type="EMBL" id="CP013213">
    <property type="protein sequence ID" value="AMC94148.1"/>
    <property type="molecule type" value="Genomic_DNA"/>
</dbReference>
<reference evidence="1 2" key="1">
    <citation type="submission" date="2015-10" db="EMBL/GenBank/DDBJ databases">
        <title>Erysipelothrix larvae sp. LV19 isolated from the larval gut of the rhinoceros beetle, Trypoxylus dichotomus.</title>
        <authorList>
            <person name="Lim S."/>
            <person name="Kim B.-C."/>
        </authorList>
    </citation>
    <scope>NUCLEOTIDE SEQUENCE [LARGE SCALE GENOMIC DNA]</scope>
    <source>
        <strain evidence="1 2">LV19</strain>
    </source>
</reference>
<accession>A0A0X8H147</accession>
<dbReference type="RefSeq" id="WP_067633567.1">
    <property type="nucleotide sequence ID" value="NZ_CP013213.1"/>
</dbReference>
<gene>
    <name evidence="1" type="ORF">AOC36_09150</name>
</gene>
<sequence length="91" mass="10172">MTQFKSKKRVFITLCLLIVLGIGMFSVDSNRIHKGKAPIFSIKVSEYTYIGLGTKIKYVPGGYATMLLLWGDFESAGEPSNHATIFYIGYK</sequence>
<evidence type="ECO:0000313" key="1">
    <source>
        <dbReference type="EMBL" id="AMC94148.1"/>
    </source>
</evidence>
<protein>
    <submittedName>
        <fullName evidence="1">Uncharacterized protein</fullName>
    </submittedName>
</protein>
<dbReference type="STRING" id="1514105.AOC36_09150"/>
<proteinExistence type="predicted"/>
<organism evidence="1 2">
    <name type="scientific">Erysipelothrix larvae</name>
    <dbReference type="NCBI Taxonomy" id="1514105"/>
    <lineage>
        <taxon>Bacteria</taxon>
        <taxon>Bacillati</taxon>
        <taxon>Bacillota</taxon>
        <taxon>Erysipelotrichia</taxon>
        <taxon>Erysipelotrichales</taxon>
        <taxon>Erysipelotrichaceae</taxon>
        <taxon>Erysipelothrix</taxon>
    </lineage>
</organism>
<keyword evidence="2" id="KW-1185">Reference proteome</keyword>
<dbReference type="AlphaFoldDB" id="A0A0X8H147"/>
<name>A0A0X8H147_9FIRM</name>
<dbReference type="KEGG" id="erl:AOC36_09150"/>
<evidence type="ECO:0000313" key="2">
    <source>
        <dbReference type="Proteomes" id="UP000063781"/>
    </source>
</evidence>